<evidence type="ECO:0000256" key="11">
    <source>
        <dbReference type="SAM" id="MobiDB-lite"/>
    </source>
</evidence>
<keyword evidence="6" id="KW-0630">Potassium</keyword>
<evidence type="ECO:0000256" key="10">
    <source>
        <dbReference type="ARBA" id="ARBA00023303"/>
    </source>
</evidence>
<dbReference type="InterPro" id="IPR005821">
    <property type="entry name" value="Ion_trans_dom"/>
</dbReference>
<feature type="transmembrane region" description="Helical" evidence="12">
    <location>
        <begin position="395"/>
        <end position="421"/>
    </location>
</feature>
<evidence type="ECO:0000256" key="3">
    <source>
        <dbReference type="ARBA" id="ARBA00022538"/>
    </source>
</evidence>
<dbReference type="GO" id="GO:0008076">
    <property type="term" value="C:voltage-gated potassium channel complex"/>
    <property type="evidence" value="ECO:0007669"/>
    <property type="project" value="InterPro"/>
</dbReference>
<dbReference type="Gene3D" id="1.10.287.70">
    <property type="match status" value="1"/>
</dbReference>
<accession>A0A0S4IQ21</accession>
<dbReference type="SUPFAM" id="SSF81324">
    <property type="entry name" value="Voltage-gated potassium channels"/>
    <property type="match status" value="1"/>
</dbReference>
<keyword evidence="5" id="KW-0631">Potassium channel</keyword>
<dbReference type="InterPro" id="IPR028325">
    <property type="entry name" value="VG_K_chnl"/>
</dbReference>
<keyword evidence="8" id="KW-0406">Ion transport</keyword>
<keyword evidence="7 12" id="KW-1133">Transmembrane helix</keyword>
<feature type="transmembrane region" description="Helical" evidence="12">
    <location>
        <begin position="249"/>
        <end position="266"/>
    </location>
</feature>
<reference evidence="15" key="1">
    <citation type="submission" date="2015-09" db="EMBL/GenBank/DDBJ databases">
        <authorList>
            <consortium name="Pathogen Informatics"/>
        </authorList>
    </citation>
    <scope>NUCLEOTIDE SEQUENCE [LARGE SCALE GENOMIC DNA]</scope>
    <source>
        <strain evidence="15">Lake Konstanz</strain>
    </source>
</reference>
<name>A0A0S4IQ21_BODSA</name>
<sequence length="820" mass="91305">MQHLQSYSAFGRQEEVDPDADVDFGDDSDEEMASKKGVTDDDPFSSIVPEAAHRGGGGGGDMLGEDQTVKRRGSGKRRSTFQLGSQGGEEDYDLEDEQRFLVDDEEAEESPEEEHSEFGNRDVMMGDDFLEEEEDPIEVFRRELLALQEGLHYEEWGVLTMRQKVSGLLEPQVLGDIDIPPDPLFYARLYSVIQSVFALLLPYSLVMLAGEPATQTLGTLVFALSTIGSVIDILARVITFLPKRSKSDLFFDAIISVASLVAVANADLLGGFFVYVSMLRAIRVFRFVYLFKDYETFQDIFLVQVTVVGSSSVLLIIALFAFIAVFIVSTFLWATESTYFDRTLGYWVRECTPDVPCTTNASPFQSIPAAMWLAFQCVTLTGYGDVFPASALGRVFAGLATLTGVFCIAFPTTILVGNLGIIRRTFFKEREIRENRITAEAIERVTEDLEREKQLQDAAANGGELSAITPQDRHMDITEEHMNSTLPLLFGSSAEADIQDHRTRIAQQVSTMTQKGSFFFMGAAPRRVTLLETGVYMYLPIMQVLCSPLDRLPVVGNVTRIDANTSAVTIFLCLDDPAAQKAAVESVGGHANTVARAAPLVSISVSMEKAHPAMTLFRRDDVGEVHDNYLPLVFLVRSAHRFGNMQRLRRAFLGTRLSVRYTPAISAGSIWAETIFVTPDVLASTKFIAELKSKSVMVAPTVFFNEEEQEDLDDEDLILKKRKNIAFIHPDHIFQLLDGIFQAIEVPPGAIIRNRGEILDGILAFLALILLHSRELYFRDIPPLIHTAVFNLEEVTPFDRLVEVDLEFFRKSFFFGLGCS</sequence>
<evidence type="ECO:0000256" key="1">
    <source>
        <dbReference type="ARBA" id="ARBA00004141"/>
    </source>
</evidence>
<keyword evidence="10 14" id="KW-0407">Ion channel</keyword>
<dbReference type="AlphaFoldDB" id="A0A0S4IQ21"/>
<keyword evidence="15" id="KW-1185">Reference proteome</keyword>
<feature type="transmembrane region" description="Helical" evidence="12">
    <location>
        <begin position="189"/>
        <end position="210"/>
    </location>
</feature>
<evidence type="ECO:0000313" key="14">
    <source>
        <dbReference type="EMBL" id="CUF08987.1"/>
    </source>
</evidence>
<keyword evidence="2" id="KW-0813">Transport</keyword>
<feature type="transmembrane region" description="Helical" evidence="12">
    <location>
        <begin position="216"/>
        <end position="237"/>
    </location>
</feature>
<dbReference type="PANTHER" id="PTHR11537">
    <property type="entry name" value="VOLTAGE-GATED POTASSIUM CHANNEL"/>
    <property type="match status" value="1"/>
</dbReference>
<evidence type="ECO:0000256" key="9">
    <source>
        <dbReference type="ARBA" id="ARBA00023136"/>
    </source>
</evidence>
<evidence type="ECO:0000256" key="12">
    <source>
        <dbReference type="SAM" id="Phobius"/>
    </source>
</evidence>
<dbReference type="OrthoDB" id="433309at2759"/>
<feature type="transmembrane region" description="Helical" evidence="12">
    <location>
        <begin position="301"/>
        <end position="334"/>
    </location>
</feature>
<evidence type="ECO:0000256" key="7">
    <source>
        <dbReference type="ARBA" id="ARBA00022989"/>
    </source>
</evidence>
<gene>
    <name evidence="14" type="ORF">BSAL_59185</name>
</gene>
<feature type="region of interest" description="Disordered" evidence="11">
    <location>
        <begin position="1"/>
        <end position="95"/>
    </location>
</feature>
<evidence type="ECO:0000256" key="6">
    <source>
        <dbReference type="ARBA" id="ARBA00022958"/>
    </source>
</evidence>
<keyword evidence="4 12" id="KW-0812">Transmembrane</keyword>
<feature type="compositionally biased region" description="Basic residues" evidence="11">
    <location>
        <begin position="70"/>
        <end position="79"/>
    </location>
</feature>
<dbReference type="PANTHER" id="PTHR11537:SF254">
    <property type="entry name" value="POTASSIUM VOLTAGE-GATED CHANNEL PROTEIN SHAB"/>
    <property type="match status" value="1"/>
</dbReference>
<keyword evidence="3" id="KW-0633">Potassium transport</keyword>
<dbReference type="EMBL" id="CYKH01000238">
    <property type="protein sequence ID" value="CUF08987.1"/>
    <property type="molecule type" value="Genomic_DNA"/>
</dbReference>
<keyword evidence="9 12" id="KW-0472">Membrane</keyword>
<feature type="compositionally biased region" description="Acidic residues" evidence="11">
    <location>
        <begin position="16"/>
        <end position="31"/>
    </location>
</feature>
<evidence type="ECO:0000256" key="2">
    <source>
        <dbReference type="ARBA" id="ARBA00022448"/>
    </source>
</evidence>
<dbReference type="GO" id="GO:0001508">
    <property type="term" value="P:action potential"/>
    <property type="evidence" value="ECO:0007669"/>
    <property type="project" value="TreeGrafter"/>
</dbReference>
<protein>
    <submittedName>
        <fullName evidence="14">Voltage-gated potassium channel protein, putative</fullName>
    </submittedName>
</protein>
<evidence type="ECO:0000259" key="13">
    <source>
        <dbReference type="Pfam" id="PF00520"/>
    </source>
</evidence>
<evidence type="ECO:0000313" key="15">
    <source>
        <dbReference type="Proteomes" id="UP000051952"/>
    </source>
</evidence>
<organism evidence="14 15">
    <name type="scientific">Bodo saltans</name>
    <name type="common">Flagellated protozoan</name>
    <dbReference type="NCBI Taxonomy" id="75058"/>
    <lineage>
        <taxon>Eukaryota</taxon>
        <taxon>Discoba</taxon>
        <taxon>Euglenozoa</taxon>
        <taxon>Kinetoplastea</taxon>
        <taxon>Metakinetoplastina</taxon>
        <taxon>Eubodonida</taxon>
        <taxon>Bodonidae</taxon>
        <taxon>Bodo</taxon>
    </lineage>
</organism>
<evidence type="ECO:0000256" key="4">
    <source>
        <dbReference type="ARBA" id="ARBA00022692"/>
    </source>
</evidence>
<dbReference type="Proteomes" id="UP000051952">
    <property type="component" value="Unassembled WGS sequence"/>
</dbReference>
<dbReference type="GO" id="GO:0005249">
    <property type="term" value="F:voltage-gated potassium channel activity"/>
    <property type="evidence" value="ECO:0007669"/>
    <property type="project" value="InterPro"/>
</dbReference>
<dbReference type="Pfam" id="PF00520">
    <property type="entry name" value="Ion_trans"/>
    <property type="match status" value="1"/>
</dbReference>
<dbReference type="VEuPathDB" id="TriTrypDB:BSAL_59185"/>
<comment type="subcellular location">
    <subcellularLocation>
        <location evidence="1">Membrane</location>
        <topology evidence="1">Multi-pass membrane protein</topology>
    </subcellularLocation>
</comment>
<evidence type="ECO:0000256" key="8">
    <source>
        <dbReference type="ARBA" id="ARBA00023065"/>
    </source>
</evidence>
<feature type="domain" description="Ion transport" evidence="13">
    <location>
        <begin position="193"/>
        <end position="420"/>
    </location>
</feature>
<proteinExistence type="predicted"/>
<evidence type="ECO:0000256" key="5">
    <source>
        <dbReference type="ARBA" id="ARBA00022826"/>
    </source>
</evidence>